<evidence type="ECO:0000256" key="1">
    <source>
        <dbReference type="ARBA" id="ARBA00004604"/>
    </source>
</evidence>
<keyword evidence="5 6" id="KW-0539">Nucleus</keyword>
<dbReference type="SUPFAM" id="SSF88802">
    <property type="entry name" value="Pre-PUA domain"/>
    <property type="match status" value="1"/>
</dbReference>
<dbReference type="EMBL" id="HBFQ01037841">
    <property type="protein sequence ID" value="CAD8852403.1"/>
    <property type="molecule type" value="Transcribed_RNA"/>
</dbReference>
<dbReference type="FunFam" id="2.30.130.10:FF:000002">
    <property type="entry name" value="60S ribosome subunit biogenesis protein NIP7 homolog"/>
    <property type="match status" value="1"/>
</dbReference>
<dbReference type="Gene3D" id="2.30.130.10">
    <property type="entry name" value="PUA domain"/>
    <property type="match status" value="1"/>
</dbReference>
<evidence type="ECO:0000256" key="2">
    <source>
        <dbReference type="ARBA" id="ARBA00009895"/>
    </source>
</evidence>
<accession>A0A7S1AFC5</accession>
<gene>
    <name evidence="8" type="ORF">NSCI0253_LOCUS26753</name>
</gene>
<dbReference type="AlphaFoldDB" id="A0A7S1AFC5"/>
<dbReference type="InterPro" id="IPR055359">
    <property type="entry name" value="Nip7_N_euk"/>
</dbReference>
<dbReference type="InterPro" id="IPR002478">
    <property type="entry name" value="PUA"/>
</dbReference>
<dbReference type="GO" id="GO:0005730">
    <property type="term" value="C:nucleolus"/>
    <property type="evidence" value="ECO:0007669"/>
    <property type="project" value="UniProtKB-SubCell"/>
</dbReference>
<name>A0A7S1AFC5_NOCSC</name>
<reference evidence="8" key="1">
    <citation type="submission" date="2021-01" db="EMBL/GenBank/DDBJ databases">
        <authorList>
            <person name="Corre E."/>
            <person name="Pelletier E."/>
            <person name="Niang G."/>
            <person name="Scheremetjew M."/>
            <person name="Finn R."/>
            <person name="Kale V."/>
            <person name="Holt S."/>
            <person name="Cochrane G."/>
            <person name="Meng A."/>
            <person name="Brown T."/>
            <person name="Cohen L."/>
        </authorList>
    </citation>
    <scope>NUCLEOTIDE SEQUENCE</scope>
</reference>
<comment type="function">
    <text evidence="6">Required for proper 27S pre-rRNA processing and 60S ribosome subunit assembly.</text>
</comment>
<dbReference type="Gene3D" id="3.10.450.220">
    <property type="match status" value="1"/>
</dbReference>
<evidence type="ECO:0000313" key="8">
    <source>
        <dbReference type="EMBL" id="CAD8852403.1"/>
    </source>
</evidence>
<comment type="similarity">
    <text evidence="2 6">Belongs to the NIP7 family.</text>
</comment>
<dbReference type="Pfam" id="PF17833">
    <property type="entry name" value="pre-PUA_NIP7"/>
    <property type="match status" value="1"/>
</dbReference>
<dbReference type="InterPro" id="IPR036974">
    <property type="entry name" value="PUA_sf"/>
</dbReference>
<comment type="subcellular location">
    <subcellularLocation>
        <location evidence="1">Nucleus</location>
        <location evidence="1">Nucleolus</location>
    </subcellularLocation>
</comment>
<dbReference type="InterPro" id="IPR015947">
    <property type="entry name" value="PUA-like_sf"/>
</dbReference>
<sequence length="180" mass="20696">MRPLTDEETRVVFDKLKKYIGQNLRQLVDRPDDLHLFRLHRERVFYMSERILKHAGHIPRKQLLSAGVCLGKFTHSKKFRLTVTCLDYLARLAKFRVWLKSSGEQHFVYGNNIVKAHLRRITEGAPRNAGVVVLNDQEVPIGFGVTARSTEECQKAGPEALVVYHQADVGEYLREEADLV</sequence>
<comment type="subunit">
    <text evidence="6">Interacts with pre-ribosome complex.</text>
</comment>
<dbReference type="SUPFAM" id="SSF88697">
    <property type="entry name" value="PUA domain-like"/>
    <property type="match status" value="1"/>
</dbReference>
<dbReference type="FunFam" id="3.10.450.220:FF:000001">
    <property type="entry name" value="60S ribosome subunit biogenesis protein NIP7 homolog"/>
    <property type="match status" value="1"/>
</dbReference>
<organism evidence="8">
    <name type="scientific">Noctiluca scintillans</name>
    <name type="common">Sea sparkle</name>
    <name type="synonym">Red tide dinoflagellate</name>
    <dbReference type="NCBI Taxonomy" id="2966"/>
    <lineage>
        <taxon>Eukaryota</taxon>
        <taxon>Sar</taxon>
        <taxon>Alveolata</taxon>
        <taxon>Dinophyceae</taxon>
        <taxon>Noctilucales</taxon>
        <taxon>Noctilucaceae</taxon>
        <taxon>Noctiluca</taxon>
    </lineage>
</organism>
<protein>
    <recommendedName>
        <fullName evidence="6">60S ribosome subunit biogenesis protein NIP7 homolog</fullName>
    </recommendedName>
</protein>
<dbReference type="GO" id="GO:0042255">
    <property type="term" value="P:ribosome assembly"/>
    <property type="evidence" value="ECO:0007669"/>
    <property type="project" value="InterPro"/>
</dbReference>
<dbReference type="CDD" id="cd21151">
    <property type="entry name" value="PUA_Nip7-like"/>
    <property type="match status" value="1"/>
</dbReference>
<dbReference type="CDD" id="cd21146">
    <property type="entry name" value="Nip7_N_euk"/>
    <property type="match status" value="1"/>
</dbReference>
<proteinExistence type="inferred from homology"/>
<keyword evidence="3 6" id="KW-0690">Ribosome biogenesis</keyword>
<dbReference type="Pfam" id="PF03657">
    <property type="entry name" value="UPF0113"/>
    <property type="match status" value="1"/>
</dbReference>
<evidence type="ECO:0000256" key="6">
    <source>
        <dbReference type="PIRNR" id="PIRNR017190"/>
    </source>
</evidence>
<dbReference type="PROSITE" id="PS50890">
    <property type="entry name" value="PUA"/>
    <property type="match status" value="1"/>
</dbReference>
<evidence type="ECO:0000256" key="5">
    <source>
        <dbReference type="ARBA" id="ARBA00023242"/>
    </source>
</evidence>
<dbReference type="InterPro" id="IPR040598">
    <property type="entry name" value="NIP7_N"/>
</dbReference>
<dbReference type="InterPro" id="IPR005155">
    <property type="entry name" value="UPF0113_PUA"/>
</dbReference>
<dbReference type="PIRSF" id="PIRSF017190">
    <property type="entry name" value="Rbsml_synth_fac_NIP7"/>
    <property type="match status" value="1"/>
</dbReference>
<dbReference type="SMART" id="SM00359">
    <property type="entry name" value="PUA"/>
    <property type="match status" value="1"/>
</dbReference>
<keyword evidence="4 6" id="KW-0694">RNA-binding</keyword>
<evidence type="ECO:0000259" key="7">
    <source>
        <dbReference type="SMART" id="SM00359"/>
    </source>
</evidence>
<evidence type="ECO:0000256" key="4">
    <source>
        <dbReference type="ARBA" id="ARBA00022884"/>
    </source>
</evidence>
<dbReference type="InterPro" id="IPR016686">
    <property type="entry name" value="Ribosomal_synth_fac_NIP7"/>
</dbReference>
<dbReference type="PANTHER" id="PTHR23415">
    <property type="entry name" value="CYCLIN-DEPENDENT KINASES REGULATORY SUBUNIT/60S RIBOSOME SUBUNIT BIOGENESIS PROTEIN NIP7"/>
    <property type="match status" value="1"/>
</dbReference>
<dbReference type="GO" id="GO:0003723">
    <property type="term" value="F:RNA binding"/>
    <property type="evidence" value="ECO:0007669"/>
    <property type="project" value="UniProtKB-KW"/>
</dbReference>
<evidence type="ECO:0000256" key="3">
    <source>
        <dbReference type="ARBA" id="ARBA00022517"/>
    </source>
</evidence>
<feature type="domain" description="PUA" evidence="7">
    <location>
        <begin position="95"/>
        <end position="170"/>
    </location>
</feature>